<evidence type="ECO:0000256" key="2">
    <source>
        <dbReference type="ARBA" id="ARBA00007441"/>
    </source>
</evidence>
<dbReference type="FunFam" id="3.90.1150.10:FF:000001">
    <property type="entry name" value="Aspartate aminotransferase"/>
    <property type="match status" value="1"/>
</dbReference>
<feature type="domain" description="Aminotransferase class I/classII large" evidence="9">
    <location>
        <begin position="9"/>
        <end position="382"/>
    </location>
</feature>
<dbReference type="InterPro" id="IPR015421">
    <property type="entry name" value="PyrdxlP-dep_Trfase_major"/>
</dbReference>
<keyword evidence="7" id="KW-0663">Pyridoxal phosphate</keyword>
<dbReference type="GO" id="GO:0030170">
    <property type="term" value="F:pyridoxal phosphate binding"/>
    <property type="evidence" value="ECO:0007669"/>
    <property type="project" value="InterPro"/>
</dbReference>
<evidence type="ECO:0000256" key="1">
    <source>
        <dbReference type="ARBA" id="ARBA00001933"/>
    </source>
</evidence>
<dbReference type="OrthoDB" id="6752799at2759"/>
<comment type="similarity">
    <text evidence="2">Belongs to the class-I pyridoxal-phosphate-dependent aminotransferase family.</text>
</comment>
<evidence type="ECO:0000256" key="5">
    <source>
        <dbReference type="ARBA" id="ARBA00022576"/>
    </source>
</evidence>
<dbReference type="InterPro" id="IPR004839">
    <property type="entry name" value="Aminotransferase_I/II_large"/>
</dbReference>
<dbReference type="SUPFAM" id="SSF53383">
    <property type="entry name" value="PLP-dependent transferases"/>
    <property type="match status" value="1"/>
</dbReference>
<dbReference type="AlphaFoldDB" id="A0A1R1PF75"/>
<accession>A0A1R1PF75</accession>
<name>A0A1R1PF75_ZANCU</name>
<dbReference type="PANTHER" id="PTHR11879">
    <property type="entry name" value="ASPARTATE AMINOTRANSFERASE"/>
    <property type="match status" value="1"/>
</dbReference>
<dbReference type="FunFam" id="3.40.640.10:FF:000066">
    <property type="entry name" value="Aspartate aminotransferase"/>
    <property type="match status" value="1"/>
</dbReference>
<evidence type="ECO:0000313" key="12">
    <source>
        <dbReference type="Proteomes" id="UP000188320"/>
    </source>
</evidence>
<reference evidence="12" key="1">
    <citation type="submission" date="2017-01" db="EMBL/GenBank/DDBJ databases">
        <authorList>
            <person name="Wang Y."/>
            <person name="White M."/>
            <person name="Kvist S."/>
            <person name="Moncalvo J.-M."/>
        </authorList>
    </citation>
    <scope>NUCLEOTIDE SEQUENCE [LARGE SCALE GENOMIC DNA]</scope>
    <source>
        <strain evidence="12">COL-18-3</strain>
    </source>
</reference>
<evidence type="ECO:0000256" key="7">
    <source>
        <dbReference type="ARBA" id="ARBA00022898"/>
    </source>
</evidence>
<keyword evidence="12" id="KW-1185">Reference proteome</keyword>
<dbReference type="InterPro" id="IPR015422">
    <property type="entry name" value="PyrdxlP-dep_Trfase_small"/>
</dbReference>
<evidence type="ECO:0000256" key="3">
    <source>
        <dbReference type="ARBA" id="ARBA00011738"/>
    </source>
</evidence>
<comment type="caution">
    <text evidence="10">The sequence shown here is derived from an EMBL/GenBank/DDBJ whole genome shotgun (WGS) entry which is preliminary data.</text>
</comment>
<evidence type="ECO:0000256" key="4">
    <source>
        <dbReference type="ARBA" id="ARBA00012753"/>
    </source>
</evidence>
<evidence type="ECO:0000256" key="8">
    <source>
        <dbReference type="ARBA" id="ARBA00030923"/>
    </source>
</evidence>
<dbReference type="Pfam" id="PF00155">
    <property type="entry name" value="Aminotran_1_2"/>
    <property type="match status" value="1"/>
</dbReference>
<protein>
    <recommendedName>
        <fullName evidence="4">aspartate transaminase</fullName>
        <ecNumber evidence="4">2.6.1.1</ecNumber>
    </recommendedName>
    <alternativeName>
        <fullName evidence="8">Transaminase A</fullName>
    </alternativeName>
</protein>
<evidence type="ECO:0000313" key="11">
    <source>
        <dbReference type="EMBL" id="OMH81443.1"/>
    </source>
</evidence>
<dbReference type="GO" id="GO:0006532">
    <property type="term" value="P:aspartate biosynthetic process"/>
    <property type="evidence" value="ECO:0007669"/>
    <property type="project" value="TreeGrafter"/>
</dbReference>
<dbReference type="PRINTS" id="PR00799">
    <property type="entry name" value="TRANSAMINASE"/>
</dbReference>
<organism evidence="10 12">
    <name type="scientific">Zancudomyces culisetae</name>
    <name type="common">Gut fungus</name>
    <name type="synonym">Smittium culisetae</name>
    <dbReference type="NCBI Taxonomy" id="1213189"/>
    <lineage>
        <taxon>Eukaryota</taxon>
        <taxon>Fungi</taxon>
        <taxon>Fungi incertae sedis</taxon>
        <taxon>Zoopagomycota</taxon>
        <taxon>Kickxellomycotina</taxon>
        <taxon>Harpellomycetes</taxon>
        <taxon>Harpellales</taxon>
        <taxon>Legeriomycetaceae</taxon>
        <taxon>Zancudomyces</taxon>
    </lineage>
</organism>
<dbReference type="PANTHER" id="PTHR11879:SF55">
    <property type="entry name" value="GLUTAMATE OXALOACETATE TRANSAMINASE 1, ISOFORM B"/>
    <property type="match status" value="1"/>
</dbReference>
<keyword evidence="5 10" id="KW-0032">Aminotransferase</keyword>
<dbReference type="CDD" id="cd00609">
    <property type="entry name" value="AAT_like"/>
    <property type="match status" value="1"/>
</dbReference>
<dbReference type="GO" id="GO:0005829">
    <property type="term" value="C:cytosol"/>
    <property type="evidence" value="ECO:0007669"/>
    <property type="project" value="TreeGrafter"/>
</dbReference>
<evidence type="ECO:0000256" key="6">
    <source>
        <dbReference type="ARBA" id="ARBA00022679"/>
    </source>
</evidence>
<evidence type="ECO:0000259" key="9">
    <source>
        <dbReference type="Pfam" id="PF00155"/>
    </source>
</evidence>
<dbReference type="Proteomes" id="UP000188320">
    <property type="component" value="Unassembled WGS sequence"/>
</dbReference>
<dbReference type="EC" id="2.6.1.1" evidence="4"/>
<comment type="cofactor">
    <cofactor evidence="1">
        <name>pyridoxal 5'-phosphate</name>
        <dbReference type="ChEBI" id="CHEBI:597326"/>
    </cofactor>
</comment>
<dbReference type="Gene3D" id="3.90.1150.10">
    <property type="entry name" value="Aspartate Aminotransferase, domain 1"/>
    <property type="match status" value="1"/>
</dbReference>
<sequence length="396" mass="43868">MYNADTSSQKVDLGIGAYRDSQGKPWVLPVVEKAEKILLEQRGRNHEYNPVMGDAGLLKGAARIMFGEGSKVLEENRVCSIQTVSGTGGLSVAAAFLKTVYPGVKKAYASNPTWGNHKNIMETFGMEYGQYSYWNKATKGLDYEGMIRDIHSMEDRSIVILHACAHNPTGVDPTRQQWDGIAQAIKAKGHFVIFDTAYQGFATGNLDDDAWAIRRFIEAYDMEMIVTQSFAKNMGLYGERCGVLHVVSANAQVSQTIVSSNLAKSSRSIISSAPRYCGAIASIVLNTPELFAEWKQDCLNLEMSARIHKMRKLLLHNLVKLGAKEEEWSHITSQIGMFSFTGLNEQQVDILIKKYHIYLTSNGRISVAGLNEGNVEYVAKAIYEVSTSTTIQKSNI</sequence>
<comment type="subunit">
    <text evidence="3">Homodimer.</text>
</comment>
<evidence type="ECO:0000313" key="10">
    <source>
        <dbReference type="EMBL" id="OMH79568.1"/>
    </source>
</evidence>
<gene>
    <name evidence="11" type="ORF">AX774_g5102</name>
    <name evidence="10" type="ORF">AX774_g7016</name>
</gene>
<dbReference type="InterPro" id="IPR015424">
    <property type="entry name" value="PyrdxlP-dep_Trfase"/>
</dbReference>
<proteinExistence type="inferred from homology"/>
<keyword evidence="6 10" id="KW-0808">Transferase</keyword>
<dbReference type="NCBIfam" id="NF006719">
    <property type="entry name" value="PRK09257.1"/>
    <property type="match status" value="1"/>
</dbReference>
<dbReference type="GO" id="GO:0004069">
    <property type="term" value="F:L-aspartate:2-oxoglutarate aminotransferase activity"/>
    <property type="evidence" value="ECO:0007669"/>
    <property type="project" value="UniProtKB-EC"/>
</dbReference>
<reference evidence="10" key="2">
    <citation type="submission" date="2017-01" db="EMBL/GenBank/DDBJ databases">
        <authorList>
            <person name="Mah S.A."/>
            <person name="Swanson W.J."/>
            <person name="Moy G.W."/>
            <person name="Vacquier V.D."/>
        </authorList>
    </citation>
    <scope>NUCLEOTIDE SEQUENCE [LARGE SCALE GENOMIC DNA]</scope>
    <source>
        <strain evidence="10">COL-18-3</strain>
    </source>
</reference>
<dbReference type="EMBL" id="LSSK01001504">
    <property type="protein sequence ID" value="OMH79568.1"/>
    <property type="molecule type" value="Genomic_DNA"/>
</dbReference>
<dbReference type="InterPro" id="IPR000796">
    <property type="entry name" value="Asp_trans"/>
</dbReference>
<dbReference type="EMBL" id="LSSK01000899">
    <property type="protein sequence ID" value="OMH81443.1"/>
    <property type="molecule type" value="Genomic_DNA"/>
</dbReference>
<dbReference type="Gene3D" id="3.40.640.10">
    <property type="entry name" value="Type I PLP-dependent aspartate aminotransferase-like (Major domain)"/>
    <property type="match status" value="1"/>
</dbReference>